<accession>A0AAV7V8R6</accession>
<proteinExistence type="predicted"/>
<evidence type="ECO:0000313" key="2">
    <source>
        <dbReference type="Proteomes" id="UP001066276"/>
    </source>
</evidence>
<dbReference type="Proteomes" id="UP001066276">
    <property type="component" value="Chromosome 2_1"/>
</dbReference>
<gene>
    <name evidence="1" type="ORF">NDU88_001773</name>
</gene>
<keyword evidence="2" id="KW-1185">Reference proteome</keyword>
<protein>
    <submittedName>
        <fullName evidence="1">Uncharacterized protein</fullName>
    </submittedName>
</protein>
<evidence type="ECO:0000313" key="1">
    <source>
        <dbReference type="EMBL" id="KAJ1197929.1"/>
    </source>
</evidence>
<comment type="caution">
    <text evidence="1">The sequence shown here is derived from an EMBL/GenBank/DDBJ whole genome shotgun (WGS) entry which is preliminary data.</text>
</comment>
<dbReference type="AlphaFoldDB" id="A0AAV7V8R6"/>
<name>A0AAV7V8R6_PLEWA</name>
<reference evidence="1" key="1">
    <citation type="journal article" date="2022" name="bioRxiv">
        <title>Sequencing and chromosome-scale assembly of the giantPleurodeles waltlgenome.</title>
        <authorList>
            <person name="Brown T."/>
            <person name="Elewa A."/>
            <person name="Iarovenko S."/>
            <person name="Subramanian E."/>
            <person name="Araus A.J."/>
            <person name="Petzold A."/>
            <person name="Susuki M."/>
            <person name="Suzuki K.-i.T."/>
            <person name="Hayashi T."/>
            <person name="Toyoda A."/>
            <person name="Oliveira C."/>
            <person name="Osipova E."/>
            <person name="Leigh N.D."/>
            <person name="Simon A."/>
            <person name="Yun M.H."/>
        </authorList>
    </citation>
    <scope>NUCLEOTIDE SEQUENCE</scope>
    <source>
        <strain evidence="1">20211129_DDA</strain>
        <tissue evidence="1">Liver</tissue>
    </source>
</reference>
<sequence length="169" mass="18738">MRRVHEEEGRAGRLLAWLVHPHIVRNPITEITLSDGSLVHEPLGINAAFHDYYLALYAYPETPLADTLDDLLTGMQLITLTEENAALLGAEVTEDEVKLAIKDLATAMYVEAYGLGLLPVMLREVLVVPLPKTTDRHAGVKDFRPLFMLNTDFIIPSHQAPAAYAEPDP</sequence>
<dbReference type="EMBL" id="JANPWB010000003">
    <property type="protein sequence ID" value="KAJ1197929.1"/>
    <property type="molecule type" value="Genomic_DNA"/>
</dbReference>
<organism evidence="1 2">
    <name type="scientific">Pleurodeles waltl</name>
    <name type="common">Iberian ribbed newt</name>
    <dbReference type="NCBI Taxonomy" id="8319"/>
    <lineage>
        <taxon>Eukaryota</taxon>
        <taxon>Metazoa</taxon>
        <taxon>Chordata</taxon>
        <taxon>Craniata</taxon>
        <taxon>Vertebrata</taxon>
        <taxon>Euteleostomi</taxon>
        <taxon>Amphibia</taxon>
        <taxon>Batrachia</taxon>
        <taxon>Caudata</taxon>
        <taxon>Salamandroidea</taxon>
        <taxon>Salamandridae</taxon>
        <taxon>Pleurodelinae</taxon>
        <taxon>Pleurodeles</taxon>
    </lineage>
</organism>